<dbReference type="RefSeq" id="XP_056761845.1">
    <property type="nucleotide sequence ID" value="XM_056912996.1"/>
</dbReference>
<feature type="region of interest" description="Disordered" evidence="1">
    <location>
        <begin position="1"/>
        <end position="38"/>
    </location>
</feature>
<evidence type="ECO:0000313" key="4">
    <source>
        <dbReference type="Proteomes" id="UP001213681"/>
    </source>
</evidence>
<feature type="compositionally biased region" description="Polar residues" evidence="1">
    <location>
        <begin position="24"/>
        <end position="38"/>
    </location>
</feature>
<dbReference type="EMBL" id="JAPVEA010000008">
    <property type="protein sequence ID" value="KAJ5438616.1"/>
    <property type="molecule type" value="Genomic_DNA"/>
</dbReference>
<dbReference type="PANTHER" id="PTHR35394">
    <property type="entry name" value="DUF3176 DOMAIN-CONTAINING PROTEIN"/>
    <property type="match status" value="1"/>
</dbReference>
<dbReference type="Pfam" id="PF11374">
    <property type="entry name" value="DUF3176"/>
    <property type="match status" value="1"/>
</dbReference>
<keyword evidence="2" id="KW-1133">Transmembrane helix</keyword>
<evidence type="ECO:0000313" key="3">
    <source>
        <dbReference type="EMBL" id="KAJ5438616.1"/>
    </source>
</evidence>
<dbReference type="Proteomes" id="UP001213681">
    <property type="component" value="Unassembled WGS sequence"/>
</dbReference>
<reference evidence="3" key="2">
    <citation type="journal article" date="2023" name="IMA Fungus">
        <title>Comparative genomic study of the Penicillium genus elucidates a diverse pangenome and 15 lateral gene transfer events.</title>
        <authorList>
            <person name="Petersen C."/>
            <person name="Sorensen T."/>
            <person name="Nielsen M.R."/>
            <person name="Sondergaard T.E."/>
            <person name="Sorensen J.L."/>
            <person name="Fitzpatrick D.A."/>
            <person name="Frisvad J.C."/>
            <person name="Nielsen K.L."/>
        </authorList>
    </citation>
    <scope>NUCLEOTIDE SEQUENCE</scope>
    <source>
        <strain evidence="3">IBT 16125</strain>
    </source>
</reference>
<evidence type="ECO:0000256" key="1">
    <source>
        <dbReference type="SAM" id="MobiDB-lite"/>
    </source>
</evidence>
<gene>
    <name evidence="3" type="ORF">N7458_009614</name>
</gene>
<evidence type="ECO:0000256" key="2">
    <source>
        <dbReference type="SAM" id="Phobius"/>
    </source>
</evidence>
<feature type="transmembrane region" description="Helical" evidence="2">
    <location>
        <begin position="52"/>
        <end position="77"/>
    </location>
</feature>
<proteinExistence type="predicted"/>
<name>A0AAD6BXB8_9EURO</name>
<dbReference type="GeneID" id="81603239"/>
<dbReference type="AlphaFoldDB" id="A0AAD6BXB8"/>
<dbReference type="InterPro" id="IPR021514">
    <property type="entry name" value="DUF3176"/>
</dbReference>
<keyword evidence="2" id="KW-0812">Transmembrane</keyword>
<reference evidence="3" key="1">
    <citation type="submission" date="2022-12" db="EMBL/GenBank/DDBJ databases">
        <authorList>
            <person name="Petersen C."/>
        </authorList>
    </citation>
    <scope>NUCLEOTIDE SEQUENCE</scope>
    <source>
        <strain evidence="3">IBT 16125</strain>
    </source>
</reference>
<keyword evidence="4" id="KW-1185">Reference proteome</keyword>
<comment type="caution">
    <text evidence="3">The sequence shown here is derived from an EMBL/GenBank/DDBJ whole genome shotgun (WGS) entry which is preliminary data.</text>
</comment>
<dbReference type="PANTHER" id="PTHR35394:SF5">
    <property type="entry name" value="DUF3176 DOMAIN-CONTAINING PROTEIN"/>
    <property type="match status" value="1"/>
</dbReference>
<protein>
    <submittedName>
        <fullName evidence="3">Uncharacterized protein</fullName>
    </submittedName>
</protein>
<accession>A0AAD6BXB8</accession>
<organism evidence="3 4">
    <name type="scientific">Penicillium daleae</name>
    <dbReference type="NCBI Taxonomy" id="63821"/>
    <lineage>
        <taxon>Eukaryota</taxon>
        <taxon>Fungi</taxon>
        <taxon>Dikarya</taxon>
        <taxon>Ascomycota</taxon>
        <taxon>Pezizomycotina</taxon>
        <taxon>Eurotiomycetes</taxon>
        <taxon>Eurotiomycetidae</taxon>
        <taxon>Eurotiales</taxon>
        <taxon>Aspergillaceae</taxon>
        <taxon>Penicillium</taxon>
    </lineage>
</organism>
<sequence>MEPNQKDEQPAQTPSSPHEPASESLVNSDPGDQNNQLKSRENSSLWSLASKLFVLELLAVVLSTALLIAIIVILASFNHHPQPHWEHMSLNSLISWLSTISKGSVLFAISESLGQLKWLWFTQKSRAISDLQTFDAASRGFFGSAMLMWDLRAKHFATPGSLAIILALAFDPFTQNLIQYYPKLSPDATQTAVVSNNIVYDTIGPEFELGGGKSESTHPALSVANQNGIKEAYVDQALKANVYNSIFNSDSSKPWSIPNYTCSTGNCTWDPIASLGMQAICADITDYLDIQCNTIAANLTDGGDSNCTIYIQYNSSTSPISANFIENSPVGLAVVAGMTNLSIIQGEPAFSHIQLIAPEESVNTNQFLTNSTKWQAMECTLTPIARRVHTAVTGGVYQEDTLSIWANGSITNGTADYSLQPTWGPEMGVAYNTTFSIPLRIMSAIDDFMISFFAGSVQLSLDSLAFNPSDKFAYASADFMQAISISNITGCTATGAAKLRCAMENAAAAMEKSFRDSTPSSTGSKSPTVGQAMSNMTYVAVHWQWIALPILGVRTNNLQ</sequence>
<keyword evidence="2" id="KW-0472">Membrane</keyword>